<dbReference type="Gene3D" id="3.30.310.70">
    <property type="entry name" value="TT1751-like domain"/>
    <property type="match status" value="1"/>
</dbReference>
<evidence type="ECO:0000256" key="1">
    <source>
        <dbReference type="SAM" id="Phobius"/>
    </source>
</evidence>
<proteinExistence type="predicted"/>
<dbReference type="Proteomes" id="UP000233256">
    <property type="component" value="Unassembled WGS sequence"/>
</dbReference>
<dbReference type="PANTHER" id="PTHR38342:SF1">
    <property type="entry name" value="SLR5037 PROTEIN"/>
    <property type="match status" value="1"/>
</dbReference>
<reference evidence="3 4" key="1">
    <citation type="journal article" date="2017" name="ISME J.">
        <title>Potential for microbial H2 and metal transformations associated with novel bacteria and archaea in deep terrestrial subsurface sediments.</title>
        <authorList>
            <person name="Hernsdorf A.W."/>
            <person name="Amano Y."/>
            <person name="Miyakawa K."/>
            <person name="Ise K."/>
            <person name="Suzuki Y."/>
            <person name="Anantharaman K."/>
            <person name="Probst A."/>
            <person name="Burstein D."/>
            <person name="Thomas B.C."/>
            <person name="Banfield J.F."/>
        </authorList>
    </citation>
    <scope>NUCLEOTIDE SEQUENCE [LARGE SCALE GENOMIC DNA]</scope>
    <source>
        <strain evidence="3">HGW-Wallbacteria-1</strain>
    </source>
</reference>
<dbReference type="SUPFAM" id="SSF103247">
    <property type="entry name" value="TT1751-like"/>
    <property type="match status" value="1"/>
</dbReference>
<dbReference type="Pfam" id="PF03625">
    <property type="entry name" value="DUF302"/>
    <property type="match status" value="1"/>
</dbReference>
<dbReference type="PANTHER" id="PTHR38342">
    <property type="entry name" value="SLR5037 PROTEIN"/>
    <property type="match status" value="1"/>
</dbReference>
<evidence type="ECO:0000313" key="4">
    <source>
        <dbReference type="Proteomes" id="UP000233256"/>
    </source>
</evidence>
<comment type="caution">
    <text evidence="3">The sequence shown here is derived from an EMBL/GenBank/DDBJ whole genome shotgun (WGS) entry which is preliminary data.</text>
</comment>
<feature type="transmembrane region" description="Helical" evidence="1">
    <location>
        <begin position="59"/>
        <end position="79"/>
    </location>
</feature>
<keyword evidence="1" id="KW-1133">Transmembrane helix</keyword>
<accession>A0A2N1PKL0</accession>
<dbReference type="CDD" id="cd14797">
    <property type="entry name" value="DUF302"/>
    <property type="match status" value="1"/>
</dbReference>
<sequence length="210" mass="23179">MLFMQQGVPICVSDTQRTLLLLNFYSEGTVNIMKSELKMTTLNHENSQRGSITPGVKSFSAGLFMGLTLMLIAVILLMPGQMILSMESKFDFDTTLTKIQDAARREKWSIMGTVDFQKKLSDKGFDLAEKVTSIQICKGEYAHPILQKHKWVATLMPCSIAVWQDGNGKVFISKMNTGLMGKLFGGIIAEIMGGKVTADEAKFLNGIIAD</sequence>
<evidence type="ECO:0000313" key="3">
    <source>
        <dbReference type="EMBL" id="PKK88859.1"/>
    </source>
</evidence>
<dbReference type="InterPro" id="IPR035923">
    <property type="entry name" value="TT1751-like_sf"/>
</dbReference>
<keyword evidence="1" id="KW-0812">Transmembrane</keyword>
<keyword evidence="1" id="KW-0472">Membrane</keyword>
<evidence type="ECO:0000259" key="2">
    <source>
        <dbReference type="Pfam" id="PF03625"/>
    </source>
</evidence>
<protein>
    <recommendedName>
        <fullName evidence="2">DUF302 domain-containing protein</fullName>
    </recommendedName>
</protein>
<dbReference type="AlphaFoldDB" id="A0A2N1PKL0"/>
<dbReference type="InterPro" id="IPR005180">
    <property type="entry name" value="DUF302"/>
</dbReference>
<gene>
    <name evidence="3" type="ORF">CVV64_16880</name>
</gene>
<name>A0A2N1PKL0_9BACT</name>
<feature type="domain" description="DUF302" evidence="2">
    <location>
        <begin position="114"/>
        <end position="176"/>
    </location>
</feature>
<dbReference type="EMBL" id="PGXC01000032">
    <property type="protein sequence ID" value="PKK88859.1"/>
    <property type="molecule type" value="Genomic_DNA"/>
</dbReference>
<organism evidence="3 4">
    <name type="scientific">Candidatus Wallbacteria bacterium HGW-Wallbacteria-1</name>
    <dbReference type="NCBI Taxonomy" id="2013854"/>
    <lineage>
        <taxon>Bacteria</taxon>
        <taxon>Candidatus Walliibacteriota</taxon>
    </lineage>
</organism>